<protein>
    <recommendedName>
        <fullName evidence="5">SD-repeat containing protein B domain-containing protein</fullName>
    </recommendedName>
</protein>
<dbReference type="Proteomes" id="UP000598820">
    <property type="component" value="Unassembled WGS sequence"/>
</dbReference>
<name>A0A927ARP4_9BACT</name>
<organism evidence="6 7">
    <name type="scientific">Spirosoma profusum</name>
    <dbReference type="NCBI Taxonomy" id="2771354"/>
    <lineage>
        <taxon>Bacteria</taxon>
        <taxon>Pseudomonadati</taxon>
        <taxon>Bacteroidota</taxon>
        <taxon>Cytophagia</taxon>
        <taxon>Cytophagales</taxon>
        <taxon>Cytophagaceae</taxon>
        <taxon>Spirosoma</taxon>
    </lineage>
</organism>
<feature type="domain" description="SD-repeat containing protein B" evidence="5">
    <location>
        <begin position="627"/>
        <end position="683"/>
    </location>
</feature>
<keyword evidence="7" id="KW-1185">Reference proteome</keyword>
<evidence type="ECO:0000256" key="2">
    <source>
        <dbReference type="ARBA" id="ARBA00022525"/>
    </source>
</evidence>
<evidence type="ECO:0000256" key="3">
    <source>
        <dbReference type="ARBA" id="ARBA00022729"/>
    </source>
</evidence>
<evidence type="ECO:0000259" key="5">
    <source>
        <dbReference type="Pfam" id="PF17210"/>
    </source>
</evidence>
<evidence type="ECO:0000256" key="1">
    <source>
        <dbReference type="ARBA" id="ARBA00004613"/>
    </source>
</evidence>
<feature type="chain" id="PRO_5037801810" description="SD-repeat containing protein B domain-containing protein" evidence="4">
    <location>
        <begin position="29"/>
        <end position="1070"/>
    </location>
</feature>
<comment type="subcellular location">
    <subcellularLocation>
        <location evidence="1">Secreted</location>
    </subcellularLocation>
</comment>
<dbReference type="Pfam" id="PF17210">
    <property type="entry name" value="SdrD_B"/>
    <property type="match status" value="1"/>
</dbReference>
<accession>A0A927ARP4</accession>
<sequence length="1070" mass="114233">MKHHYVSLKIYRKALALFFILTLCTALAVQAQVSGHVFRDFDMNGVRSDTLPIEPGISGVTVRAFVDLSKTPILTTTSNAGVYSFSSADVPAGKSVRIEFTNLPTGNYNGPYGNSSGTSVQFTKAPASAINVGINYPSDYCQPSGVEIAVPIYVNGNTQVTTDENGNPVPEDKQAARSSALIRVSYNAFGVAGPSNFPVNSLATGQQVGATWGVAYQRRSKKLYTSAVIKRHMSFGPLGSGGIYVTDLASGTTSNFVDLKTIGIDTGDDPHSGLFGDKTQASVDAGPMVAMGRTSIGGMDVSEDDKTLYLVNLKDRKLYGIFIDSPGRTPTAADVKSWAIPDPGCSNGDFRPWAVKFHHGKVYVGVVCSAETSQQQADLKATVYRFDPAATPAFEEILSFPLDFRRGPADGTFDPLDPSRSCTKYDHWLPWTNAWPETCGLGQNPTFVMFPQPILSSFSFDDDGSMLIGLLDRFGHLAGLVNHDPQGQGFYNGFTGGDLLRAYIHNGEYVLESNGIAGDRTGSGVANNEGPGGGEFYGHDDWYFIRRVAHSEVTNGASVVIPGYNEVVTSAYDPLDNVYQSAGLKVFSNTDGGENRNYVIYTQQPGSFGKASGLGDTKALCDVAPVQIGNRVWFDDNRDGIQDAYEPGVDGIVLTLHDMESGGAQVGTQTTHDGGQYYFNNTTVPAGIKFGHKYEVRMDTTQLPRLDITLRGAKPIAQAGGRQGAIPQRHYTISPKDRSDFSEADLRDSDARVVGNSAVIPLTTMDAGQNDFTYDLSMYSCPELTTEKDTIIVCPGGRIDSIAATGNHLSRVDSVRFVVFSGPQSGTAMYGSGGTVLGMVKPDSSNRAVLYNPAITMSAGGNQYVYAIIYPTPENPSCRQTDETVIEPTPAVTLTAIGGKLDCSVLYTTLQSQFRYVNGSGVPSASFNWTGPGSFNSAQQLAVATVAGTYSVTATNLDCPGQTATAQVEVVADTAKPALIANGAYRLCRTCSGRLHAEAPGATFFWRGPNGFTSTEAEPLVSVVGFYTVTATLPGGCSTFAVVEFSLPITAPPDPCLPQCLPITISRLRR</sequence>
<reference evidence="6" key="1">
    <citation type="submission" date="2020-09" db="EMBL/GenBank/DDBJ databases">
        <authorList>
            <person name="Kim M.K."/>
        </authorList>
    </citation>
    <scope>NUCLEOTIDE SEQUENCE</scope>
    <source>
        <strain evidence="6">BT702</strain>
    </source>
</reference>
<dbReference type="SUPFAM" id="SSF63825">
    <property type="entry name" value="YWTD domain"/>
    <property type="match status" value="1"/>
</dbReference>
<dbReference type="AlphaFoldDB" id="A0A927ARP4"/>
<evidence type="ECO:0000256" key="4">
    <source>
        <dbReference type="SAM" id="SignalP"/>
    </source>
</evidence>
<evidence type="ECO:0000313" key="7">
    <source>
        <dbReference type="Proteomes" id="UP000598820"/>
    </source>
</evidence>
<gene>
    <name evidence="6" type="ORF">IC229_18575</name>
</gene>
<proteinExistence type="predicted"/>
<dbReference type="InterPro" id="IPR013783">
    <property type="entry name" value="Ig-like_fold"/>
</dbReference>
<evidence type="ECO:0000313" key="6">
    <source>
        <dbReference type="EMBL" id="MBD2702658.1"/>
    </source>
</evidence>
<keyword evidence="3 4" id="KW-0732">Signal</keyword>
<dbReference type="Gene3D" id="2.60.40.10">
    <property type="entry name" value="Immunoglobulins"/>
    <property type="match status" value="2"/>
</dbReference>
<comment type="caution">
    <text evidence="6">The sequence shown here is derived from an EMBL/GenBank/DDBJ whole genome shotgun (WGS) entry which is preliminary data.</text>
</comment>
<keyword evidence="2" id="KW-0964">Secreted</keyword>
<dbReference type="InterPro" id="IPR033764">
    <property type="entry name" value="Sdr_B"/>
</dbReference>
<dbReference type="SUPFAM" id="SSF117074">
    <property type="entry name" value="Hypothetical protein PA1324"/>
    <property type="match status" value="2"/>
</dbReference>
<dbReference type="EMBL" id="JACWZY010000016">
    <property type="protein sequence ID" value="MBD2702658.1"/>
    <property type="molecule type" value="Genomic_DNA"/>
</dbReference>
<dbReference type="GO" id="GO:0005576">
    <property type="term" value="C:extracellular region"/>
    <property type="evidence" value="ECO:0007669"/>
    <property type="project" value="UniProtKB-SubCell"/>
</dbReference>
<feature type="signal peptide" evidence="4">
    <location>
        <begin position="1"/>
        <end position="28"/>
    </location>
</feature>